<sequence length="47" mass="5235">MSSNQEAGNTPQNRPLASRATPQLIWRVISFGAPSCTRYTSNELLRN</sequence>
<dbReference type="EMBL" id="GBXM01008147">
    <property type="protein sequence ID" value="JAI00431.1"/>
    <property type="molecule type" value="Transcribed_RNA"/>
</dbReference>
<dbReference type="AlphaFoldDB" id="A0A0E9XF06"/>
<reference evidence="1" key="1">
    <citation type="submission" date="2014-11" db="EMBL/GenBank/DDBJ databases">
        <authorList>
            <person name="Amaro Gonzalez C."/>
        </authorList>
    </citation>
    <scope>NUCLEOTIDE SEQUENCE</scope>
</reference>
<proteinExistence type="predicted"/>
<protein>
    <submittedName>
        <fullName evidence="1">Uncharacterized protein</fullName>
    </submittedName>
</protein>
<evidence type="ECO:0000313" key="1">
    <source>
        <dbReference type="EMBL" id="JAI00431.1"/>
    </source>
</evidence>
<reference evidence="1" key="2">
    <citation type="journal article" date="2015" name="Fish Shellfish Immunol.">
        <title>Early steps in the European eel (Anguilla anguilla)-Vibrio vulnificus interaction in the gills: Role of the RtxA13 toxin.</title>
        <authorList>
            <person name="Callol A."/>
            <person name="Pajuelo D."/>
            <person name="Ebbesson L."/>
            <person name="Teles M."/>
            <person name="MacKenzie S."/>
            <person name="Amaro C."/>
        </authorList>
    </citation>
    <scope>NUCLEOTIDE SEQUENCE</scope>
</reference>
<accession>A0A0E9XF06</accession>
<organism evidence="1">
    <name type="scientific">Anguilla anguilla</name>
    <name type="common">European freshwater eel</name>
    <name type="synonym">Muraena anguilla</name>
    <dbReference type="NCBI Taxonomy" id="7936"/>
    <lineage>
        <taxon>Eukaryota</taxon>
        <taxon>Metazoa</taxon>
        <taxon>Chordata</taxon>
        <taxon>Craniata</taxon>
        <taxon>Vertebrata</taxon>
        <taxon>Euteleostomi</taxon>
        <taxon>Actinopterygii</taxon>
        <taxon>Neopterygii</taxon>
        <taxon>Teleostei</taxon>
        <taxon>Anguilliformes</taxon>
        <taxon>Anguillidae</taxon>
        <taxon>Anguilla</taxon>
    </lineage>
</organism>
<name>A0A0E9XF06_ANGAN</name>